<dbReference type="GO" id="GO:0004351">
    <property type="term" value="F:glutamate decarboxylase activity"/>
    <property type="evidence" value="ECO:0007669"/>
    <property type="project" value="TreeGrafter"/>
</dbReference>
<keyword evidence="3" id="KW-1185">Reference proteome</keyword>
<evidence type="ECO:0000313" key="4">
    <source>
        <dbReference type="WBParaSite" id="maker-unitig_43152-snap-gene-0.2-mRNA-1"/>
    </source>
</evidence>
<feature type="region of interest" description="Disordered" evidence="2">
    <location>
        <begin position="470"/>
        <end position="501"/>
    </location>
</feature>
<organism evidence="3 4">
    <name type="scientific">Macrostomum lignano</name>
    <dbReference type="NCBI Taxonomy" id="282301"/>
    <lineage>
        <taxon>Eukaryota</taxon>
        <taxon>Metazoa</taxon>
        <taxon>Spiralia</taxon>
        <taxon>Lophotrochozoa</taxon>
        <taxon>Platyhelminthes</taxon>
        <taxon>Rhabditophora</taxon>
        <taxon>Macrostomorpha</taxon>
        <taxon>Macrostomida</taxon>
        <taxon>Macrostomidae</taxon>
        <taxon>Macrostomum</taxon>
    </lineage>
</organism>
<sequence>MSKFTRRCQSLTEMSKSYPHESMSHRDVKSLTEMLKVSPGRCQSLTEMFKVSPECQSFAPRDVKSYPRYQKSHPRCQSLYPRYQNSHHREPSPQRCCQPKQGYEGTVSSSREVVDLLLEYACTASMTASNKEHAEYASRTGNHTALLQPDSLDRGLGDVSLMAGEWLTERHRTCQHVVWEWRQFTYEIAPVFVLMEGEDAKRALDGMGERRTGILAPGGSICQPGNARMVHGYNRFPEVMMRACAPCRSWRMFTSKDAHYSSRPRSLAWAMDSVYLVDTDKHGQQVVEAVFVRLVVARMLPRAPLEQLIRTRPQPAVQGALLRSAANPAPAQPCWGAFDPLTAIADVCERRTGSGSTWTRPGAAARSAQSQRHRRTPAVPGCSVPTRSALESHKADGTARLMPPARRGTSACCKAATACRRTNLSPSRTSSITTYLCQQLKKRPGYEMVMEKPRLCQRLLLVRAGEVPLDEAGTGEGQRHQRGGPQSEGADDGEWHHNGGLQPLGNLPNFFRMIVSNPAATEADIDFLLDCIEKYSAEIFDDQPDEAGLGGGGGAGPVKAAEPGNMTNWH</sequence>
<evidence type="ECO:0000256" key="2">
    <source>
        <dbReference type="SAM" id="MobiDB-lite"/>
    </source>
</evidence>
<dbReference type="GO" id="GO:0009449">
    <property type="term" value="P:gamma-aminobutyric acid biosynthetic process"/>
    <property type="evidence" value="ECO:0007669"/>
    <property type="project" value="TreeGrafter"/>
</dbReference>
<dbReference type="PANTHER" id="PTHR45677:SF10">
    <property type="entry name" value="GLUTAMATE DECARBOXYLASE"/>
    <property type="match status" value="1"/>
</dbReference>
<name>A0A1I8FPE3_9PLAT</name>
<dbReference type="Gene3D" id="3.90.1150.170">
    <property type="match status" value="2"/>
</dbReference>
<reference evidence="4" key="1">
    <citation type="submission" date="2016-11" db="UniProtKB">
        <authorList>
            <consortium name="WormBaseParasite"/>
        </authorList>
    </citation>
    <scope>IDENTIFICATION</scope>
</reference>
<dbReference type="Gene3D" id="3.40.640.10">
    <property type="entry name" value="Type I PLP-dependent aspartate aminotransferase-like (Major domain)"/>
    <property type="match status" value="1"/>
</dbReference>
<protein>
    <submittedName>
        <fullName evidence="4">DUF2263 domain-containing protein</fullName>
    </submittedName>
</protein>
<dbReference type="Proteomes" id="UP000095280">
    <property type="component" value="Unplaced"/>
</dbReference>
<keyword evidence="1" id="KW-0210">Decarboxylase</keyword>
<feature type="region of interest" description="Disordered" evidence="2">
    <location>
        <begin position="543"/>
        <end position="570"/>
    </location>
</feature>
<evidence type="ECO:0000313" key="3">
    <source>
        <dbReference type="Proteomes" id="UP000095280"/>
    </source>
</evidence>
<accession>A0A1I8FPE3</accession>
<proteinExistence type="predicted"/>
<keyword evidence="1" id="KW-0456">Lyase</keyword>
<dbReference type="AlphaFoldDB" id="A0A1I8FPE3"/>
<evidence type="ECO:0000256" key="1">
    <source>
        <dbReference type="ARBA" id="ARBA00022793"/>
    </source>
</evidence>
<dbReference type="WBParaSite" id="maker-unitig_43152-snap-gene-0.2-mRNA-1">
    <property type="protein sequence ID" value="maker-unitig_43152-snap-gene-0.2-mRNA-1"/>
    <property type="gene ID" value="maker-unitig_43152-snap-gene-0.2"/>
</dbReference>
<feature type="region of interest" description="Disordered" evidence="2">
    <location>
        <begin position="352"/>
        <end position="395"/>
    </location>
</feature>
<dbReference type="GO" id="GO:0005737">
    <property type="term" value="C:cytoplasm"/>
    <property type="evidence" value="ECO:0007669"/>
    <property type="project" value="TreeGrafter"/>
</dbReference>
<dbReference type="InterPro" id="IPR015421">
    <property type="entry name" value="PyrdxlP-dep_Trfase_major"/>
</dbReference>
<dbReference type="PANTHER" id="PTHR45677">
    <property type="entry name" value="GLUTAMATE DECARBOXYLASE-RELATED"/>
    <property type="match status" value="1"/>
</dbReference>